<evidence type="ECO:0000313" key="10">
    <source>
        <dbReference type="Proteomes" id="UP000694523"/>
    </source>
</evidence>
<dbReference type="Proteomes" id="UP000694523">
    <property type="component" value="Unplaced"/>
</dbReference>
<evidence type="ECO:0000256" key="3">
    <source>
        <dbReference type="ARBA" id="ARBA00010964"/>
    </source>
</evidence>
<dbReference type="GO" id="GO:0048513">
    <property type="term" value="P:animal organ development"/>
    <property type="evidence" value="ECO:0007669"/>
    <property type="project" value="TreeGrafter"/>
</dbReference>
<evidence type="ECO:0000256" key="7">
    <source>
        <dbReference type="ARBA" id="ARBA00023136"/>
    </source>
</evidence>
<dbReference type="PANTHER" id="PTHR12365">
    <property type="entry name" value="SPROUTY"/>
    <property type="match status" value="1"/>
</dbReference>
<dbReference type="AlphaFoldDB" id="A0A8C6SC39"/>
<dbReference type="InterPro" id="IPR051192">
    <property type="entry name" value="Sprouty_domain"/>
</dbReference>
<sequence>MSHLPVPNGKLINPDRTTRAWCCTGRPLPTPSLNASPHSLQTWTGSSPGESPLRGSPLSGPHDVGRTPCPPESEDVPEQAVVSRPVLSLEHIKVTVCSNEYTDGPTAACPRTEDSAQERINNLQSVRGGEHSTSEQPHGPRTSGGSPASRHRTEIIRVQPKGPEQSPEELKPLNEAVREEQNGLHKHWDRCEECSRCRCSECVRPRVLPSCWLCGRRCMCSAQSAVEYGTCVCCVKGLFYHCSSDDEDTCADKPFSCSQTHCCARWATVSLLSLFFPCLLCYLPARACVHACQSCYDLAARPGCRCGTSLTRLVCVAAGGIVDSDLEDQYINVEIKLLKSD</sequence>
<evidence type="ECO:0000256" key="5">
    <source>
        <dbReference type="ARBA" id="ARBA00022473"/>
    </source>
</evidence>
<dbReference type="GO" id="GO:0046580">
    <property type="term" value="P:negative regulation of Ras protein signal transduction"/>
    <property type="evidence" value="ECO:0007669"/>
    <property type="project" value="TreeGrafter"/>
</dbReference>
<keyword evidence="10" id="KW-1185">Reference proteome</keyword>
<keyword evidence="6" id="KW-0963">Cytoplasm</keyword>
<evidence type="ECO:0000256" key="1">
    <source>
        <dbReference type="ARBA" id="ARBA00004370"/>
    </source>
</evidence>
<proteinExistence type="inferred from homology"/>
<feature type="region of interest" description="Disordered" evidence="8">
    <location>
        <begin position="30"/>
        <end position="81"/>
    </location>
</feature>
<keyword evidence="7" id="KW-0472">Membrane</keyword>
<comment type="subcellular location">
    <subcellularLocation>
        <location evidence="2">Cytoplasm</location>
    </subcellularLocation>
    <subcellularLocation>
        <location evidence="1">Membrane</location>
    </subcellularLocation>
</comment>
<dbReference type="InterPro" id="IPR007875">
    <property type="entry name" value="Sprouty"/>
</dbReference>
<feature type="compositionally biased region" description="Polar residues" evidence="8">
    <location>
        <begin position="31"/>
        <end position="49"/>
    </location>
</feature>
<accession>A0A8C6SC39</accession>
<dbReference type="Pfam" id="PF05210">
    <property type="entry name" value="Sprouty"/>
    <property type="match status" value="1"/>
</dbReference>
<evidence type="ECO:0000256" key="8">
    <source>
        <dbReference type="SAM" id="MobiDB-lite"/>
    </source>
</evidence>
<dbReference type="GO" id="GO:0005829">
    <property type="term" value="C:cytosol"/>
    <property type="evidence" value="ECO:0007669"/>
    <property type="project" value="TreeGrafter"/>
</dbReference>
<feature type="region of interest" description="Disordered" evidence="8">
    <location>
        <begin position="126"/>
        <end position="151"/>
    </location>
</feature>
<dbReference type="Ensembl" id="ENSNMLT00000005325.1">
    <property type="protein sequence ID" value="ENSNMLP00000004655.1"/>
    <property type="gene ID" value="ENSNMLG00000003409.1"/>
</dbReference>
<dbReference type="PANTHER" id="PTHR12365:SF8">
    <property type="entry name" value="PROTEIN SPROUTY HOMOLOG 2"/>
    <property type="match status" value="1"/>
</dbReference>
<reference evidence="9" key="2">
    <citation type="submission" date="2025-09" db="UniProtKB">
        <authorList>
            <consortium name="Ensembl"/>
        </authorList>
    </citation>
    <scope>IDENTIFICATION</scope>
</reference>
<dbReference type="GO" id="GO:0016020">
    <property type="term" value="C:membrane"/>
    <property type="evidence" value="ECO:0007669"/>
    <property type="project" value="UniProtKB-SubCell"/>
</dbReference>
<name>A0A8C6SC39_9GOBI</name>
<reference evidence="9" key="1">
    <citation type="submission" date="2025-08" db="UniProtKB">
        <authorList>
            <consortium name="Ensembl"/>
        </authorList>
    </citation>
    <scope>IDENTIFICATION</scope>
</reference>
<evidence type="ECO:0000256" key="4">
    <source>
        <dbReference type="ARBA" id="ARBA00018854"/>
    </source>
</evidence>
<organism evidence="9 10">
    <name type="scientific">Neogobius melanostomus</name>
    <name type="common">round goby</name>
    <dbReference type="NCBI Taxonomy" id="47308"/>
    <lineage>
        <taxon>Eukaryota</taxon>
        <taxon>Metazoa</taxon>
        <taxon>Chordata</taxon>
        <taxon>Craniata</taxon>
        <taxon>Vertebrata</taxon>
        <taxon>Euteleostomi</taxon>
        <taxon>Actinopterygii</taxon>
        <taxon>Neopterygii</taxon>
        <taxon>Teleostei</taxon>
        <taxon>Neoteleostei</taxon>
        <taxon>Acanthomorphata</taxon>
        <taxon>Gobiaria</taxon>
        <taxon>Gobiiformes</taxon>
        <taxon>Gobioidei</taxon>
        <taxon>Gobiidae</taxon>
        <taxon>Benthophilinae</taxon>
        <taxon>Neogobiini</taxon>
        <taxon>Neogobius</taxon>
    </lineage>
</organism>
<comment type="similarity">
    <text evidence="3">Belongs to the sprouty family.</text>
</comment>
<keyword evidence="5" id="KW-0217">Developmental protein</keyword>
<dbReference type="PROSITE" id="PS51227">
    <property type="entry name" value="SPR"/>
    <property type="match status" value="1"/>
</dbReference>
<protein>
    <recommendedName>
        <fullName evidence="4">Protein sprouty homolog 2</fullName>
    </recommendedName>
</protein>
<evidence type="ECO:0000256" key="6">
    <source>
        <dbReference type="ARBA" id="ARBA00022490"/>
    </source>
</evidence>
<evidence type="ECO:0000313" key="9">
    <source>
        <dbReference type="Ensembl" id="ENSNMLP00000004655.1"/>
    </source>
</evidence>
<evidence type="ECO:0000256" key="2">
    <source>
        <dbReference type="ARBA" id="ARBA00004496"/>
    </source>
</evidence>
<dbReference type="GO" id="GO:0040037">
    <property type="term" value="P:negative regulation of fibroblast growth factor receptor signaling pathway"/>
    <property type="evidence" value="ECO:0007669"/>
    <property type="project" value="TreeGrafter"/>
</dbReference>